<dbReference type="Pfam" id="PF08276">
    <property type="entry name" value="PAN_2"/>
    <property type="match status" value="1"/>
</dbReference>
<keyword evidence="2" id="KW-1015">Disulfide bond</keyword>
<reference evidence="4 5" key="1">
    <citation type="submission" date="2022-03" db="EMBL/GenBank/DDBJ databases">
        <authorList>
            <person name="Macdonald S."/>
            <person name="Ahmed S."/>
            <person name="Newling K."/>
        </authorList>
    </citation>
    <scope>NUCLEOTIDE SEQUENCE [LARGE SCALE GENOMIC DNA]</scope>
</reference>
<accession>A0ABC8L312</accession>
<dbReference type="PANTHER" id="PTHR32444">
    <property type="entry name" value="BULB-TYPE LECTIN DOMAIN-CONTAINING PROTEIN"/>
    <property type="match status" value="1"/>
</dbReference>
<dbReference type="Pfam" id="PF00954">
    <property type="entry name" value="S_locus_glycop"/>
    <property type="match status" value="1"/>
</dbReference>
<protein>
    <recommendedName>
        <fullName evidence="3">Apple domain-containing protein</fullName>
    </recommendedName>
</protein>
<dbReference type="PROSITE" id="PS50948">
    <property type="entry name" value="PAN"/>
    <property type="match status" value="1"/>
</dbReference>
<name>A0ABC8L312_ERUVS</name>
<gene>
    <name evidence="4" type="ORF">ERUC_LOCUS31671</name>
</gene>
<dbReference type="AlphaFoldDB" id="A0ABC8L312"/>
<evidence type="ECO:0000313" key="5">
    <source>
        <dbReference type="Proteomes" id="UP001642260"/>
    </source>
</evidence>
<dbReference type="EMBL" id="CAKOAT010434043">
    <property type="protein sequence ID" value="CAH8372248.1"/>
    <property type="molecule type" value="Genomic_DNA"/>
</dbReference>
<evidence type="ECO:0000256" key="2">
    <source>
        <dbReference type="ARBA" id="ARBA00023157"/>
    </source>
</evidence>
<comment type="caution">
    <text evidence="4">The sequence shown here is derived from an EMBL/GenBank/DDBJ whole genome shotgun (WGS) entry which is preliminary data.</text>
</comment>
<sequence>MTKKWDQKWSSSLDQCDIYGQCSPNAYCCLGSSSFVCHCIPGFEDSGLNVTTKECVQKNNGTCSGDNHFSLVGKMNLPSNTKSNPSVTKPEQCGEICLKECTCTAYSKSISLETGNQSCLIWSRNLLDLCSYSDEGQNLYVRTAGKKKSKTRLIVEIMMPRERENPIENELSAPMDFAMIQNTTDNFFQEIGHGGFGYVDK</sequence>
<dbReference type="InterPro" id="IPR000858">
    <property type="entry name" value="S_locus_glycoprot_dom"/>
</dbReference>
<proteinExistence type="predicted"/>
<evidence type="ECO:0000256" key="1">
    <source>
        <dbReference type="ARBA" id="ARBA00022729"/>
    </source>
</evidence>
<dbReference type="Proteomes" id="UP001642260">
    <property type="component" value="Unassembled WGS sequence"/>
</dbReference>
<dbReference type="PANTHER" id="PTHR32444:SF247">
    <property type="entry name" value="OS01G0958200 PROTEIN"/>
    <property type="match status" value="1"/>
</dbReference>
<organism evidence="4 5">
    <name type="scientific">Eruca vesicaria subsp. sativa</name>
    <name type="common">Garden rocket</name>
    <name type="synonym">Eruca sativa</name>
    <dbReference type="NCBI Taxonomy" id="29727"/>
    <lineage>
        <taxon>Eukaryota</taxon>
        <taxon>Viridiplantae</taxon>
        <taxon>Streptophyta</taxon>
        <taxon>Embryophyta</taxon>
        <taxon>Tracheophyta</taxon>
        <taxon>Spermatophyta</taxon>
        <taxon>Magnoliopsida</taxon>
        <taxon>eudicotyledons</taxon>
        <taxon>Gunneridae</taxon>
        <taxon>Pentapetalae</taxon>
        <taxon>rosids</taxon>
        <taxon>malvids</taxon>
        <taxon>Brassicales</taxon>
        <taxon>Brassicaceae</taxon>
        <taxon>Brassiceae</taxon>
        <taxon>Eruca</taxon>
    </lineage>
</organism>
<evidence type="ECO:0000259" key="3">
    <source>
        <dbReference type="PROSITE" id="PS50948"/>
    </source>
</evidence>
<dbReference type="InterPro" id="IPR003609">
    <property type="entry name" value="Pan_app"/>
</dbReference>
<dbReference type="CDD" id="cd01098">
    <property type="entry name" value="PAN_AP_plant"/>
    <property type="match status" value="1"/>
</dbReference>
<evidence type="ECO:0000313" key="4">
    <source>
        <dbReference type="EMBL" id="CAH8372248.1"/>
    </source>
</evidence>
<keyword evidence="5" id="KW-1185">Reference proteome</keyword>
<feature type="domain" description="Apple" evidence="3">
    <location>
        <begin position="63"/>
        <end position="144"/>
    </location>
</feature>
<keyword evidence="1" id="KW-0732">Signal</keyword>